<feature type="compositionally biased region" description="Polar residues" evidence="1">
    <location>
        <begin position="55"/>
        <end position="68"/>
    </location>
</feature>
<evidence type="ECO:0000313" key="4">
    <source>
        <dbReference type="Proteomes" id="UP000703269"/>
    </source>
</evidence>
<proteinExistence type="predicted"/>
<feature type="compositionally biased region" description="Basic residues" evidence="1">
    <location>
        <begin position="316"/>
        <end position="334"/>
    </location>
</feature>
<name>A0A9P3LK50_9APHY</name>
<dbReference type="Pfam" id="PF08613">
    <property type="entry name" value="Cyclin"/>
    <property type="match status" value="1"/>
</dbReference>
<keyword evidence="4" id="KW-1185">Reference proteome</keyword>
<dbReference type="GO" id="GO:0005634">
    <property type="term" value="C:nucleus"/>
    <property type="evidence" value="ECO:0007669"/>
    <property type="project" value="TreeGrafter"/>
</dbReference>
<organism evidence="3 4">
    <name type="scientific">Phanerochaete sordida</name>
    <dbReference type="NCBI Taxonomy" id="48140"/>
    <lineage>
        <taxon>Eukaryota</taxon>
        <taxon>Fungi</taxon>
        <taxon>Dikarya</taxon>
        <taxon>Basidiomycota</taxon>
        <taxon>Agaricomycotina</taxon>
        <taxon>Agaricomycetes</taxon>
        <taxon>Polyporales</taxon>
        <taxon>Phanerochaetaceae</taxon>
        <taxon>Phanerochaete</taxon>
    </lineage>
</organism>
<gene>
    <name evidence="3" type="ORF">PsYK624_142270</name>
</gene>
<feature type="region of interest" description="Disordered" evidence="1">
    <location>
        <begin position="368"/>
        <end position="460"/>
    </location>
</feature>
<dbReference type="PANTHER" id="PTHR15615">
    <property type="match status" value="1"/>
</dbReference>
<feature type="domain" description="Cyclin-like" evidence="2">
    <location>
        <begin position="197"/>
        <end position="282"/>
    </location>
</feature>
<reference evidence="3 4" key="1">
    <citation type="submission" date="2021-08" db="EMBL/GenBank/DDBJ databases">
        <title>Draft Genome Sequence of Phanerochaete sordida strain YK-624.</title>
        <authorList>
            <person name="Mori T."/>
            <person name="Dohra H."/>
            <person name="Suzuki T."/>
            <person name="Kawagishi H."/>
            <person name="Hirai H."/>
        </authorList>
    </citation>
    <scope>NUCLEOTIDE SEQUENCE [LARGE SCALE GENOMIC DNA]</scope>
    <source>
        <strain evidence="3 4">YK-624</strain>
    </source>
</reference>
<evidence type="ECO:0000313" key="3">
    <source>
        <dbReference type="EMBL" id="GJE98005.1"/>
    </source>
</evidence>
<feature type="region of interest" description="Disordered" evidence="1">
    <location>
        <begin position="27"/>
        <end position="76"/>
    </location>
</feature>
<dbReference type="AlphaFoldDB" id="A0A9P3LK50"/>
<feature type="region of interest" description="Disordered" evidence="1">
    <location>
        <begin position="97"/>
        <end position="134"/>
    </location>
</feature>
<dbReference type="InterPro" id="IPR013922">
    <property type="entry name" value="Cyclin_PHO80-like"/>
</dbReference>
<evidence type="ECO:0000256" key="1">
    <source>
        <dbReference type="SAM" id="MobiDB-lite"/>
    </source>
</evidence>
<accession>A0A9P3LK50</accession>
<dbReference type="GO" id="GO:0000307">
    <property type="term" value="C:cyclin-dependent protein kinase holoenzyme complex"/>
    <property type="evidence" value="ECO:0007669"/>
    <property type="project" value="TreeGrafter"/>
</dbReference>
<evidence type="ECO:0000259" key="2">
    <source>
        <dbReference type="SMART" id="SM00385"/>
    </source>
</evidence>
<dbReference type="GO" id="GO:0019901">
    <property type="term" value="F:protein kinase binding"/>
    <property type="evidence" value="ECO:0007669"/>
    <property type="project" value="InterPro"/>
</dbReference>
<sequence length="646" mass="72273">MPPTPSRPLMHHHSRPVQLELPHSWSAWRPPKTELPLTPPLSVHPPRRVAEPHAPQQTTLPPISQLDSRLSRISPITPPQLEDAAQWYSHASSSVKLPPLRTATRPPSPMEPDSEAYEEEQRPQVFSPPPEPVDWLTRSTHRSSHFLAEKMCEMVCYLWFSMLSRDASPSTSRQPSIPKPSSATATLQLAVSPDFVRFMQKVLETTQVSQSVIVLALHYIYRLKIRNRFTSGQSGSEYRVAIAALMMANKFLDDNTYTNKTWSEVSGIELEEINRMEREFLLGIDFGLYVDKTTYISWLNLLQGLVMAKERDSRQWRRTPRIRVHAHSRPHRPAVHPSHAAPTQRARSSSPSRPAYALSAHENHYLTPAPVEYHTPPRSGAKRSANDAFSPPLTHPHPAKAPRRPTNLSLDIPQERHHGHRSANSISPSEPLQHFSKLSIGASPSGVKPGSANPSPAWSASVRQPVAPQTLASAYHVDGQRAYAAPQNLYFYSLACSPTEDESRPRKARLRYHQPPVISADYGYAAQPSVPMVVQSASTSPQEVHGHLRENVPTLPHFSELAWNRPRAPAPAPAPAHVPVAQHYDPHAHQHYHQQTPHAVPYHAPIQSGVAPAPFANAGPPGVHFYVNDPQQRPSPLYNRPQNRRL</sequence>
<dbReference type="PANTHER" id="PTHR15615:SF27">
    <property type="entry name" value="PHO85 CYCLIN CLG1"/>
    <property type="match status" value="1"/>
</dbReference>
<dbReference type="InterPro" id="IPR036915">
    <property type="entry name" value="Cyclin-like_sf"/>
</dbReference>
<dbReference type="Proteomes" id="UP000703269">
    <property type="component" value="Unassembled WGS sequence"/>
</dbReference>
<dbReference type="InterPro" id="IPR013763">
    <property type="entry name" value="Cyclin-like_dom"/>
</dbReference>
<comment type="caution">
    <text evidence="3">The sequence shown here is derived from an EMBL/GenBank/DDBJ whole genome shotgun (WGS) entry which is preliminary data.</text>
</comment>
<dbReference type="CDD" id="cd20557">
    <property type="entry name" value="CYCLIN_ScPCL1-like"/>
    <property type="match status" value="1"/>
</dbReference>
<dbReference type="GO" id="GO:0016538">
    <property type="term" value="F:cyclin-dependent protein serine/threonine kinase regulator activity"/>
    <property type="evidence" value="ECO:0007669"/>
    <property type="project" value="TreeGrafter"/>
</dbReference>
<dbReference type="SUPFAM" id="SSF47954">
    <property type="entry name" value="Cyclin-like"/>
    <property type="match status" value="1"/>
</dbReference>
<dbReference type="SMART" id="SM00385">
    <property type="entry name" value="CYCLIN"/>
    <property type="match status" value="1"/>
</dbReference>
<dbReference type="Gene3D" id="1.10.472.10">
    <property type="entry name" value="Cyclin-like"/>
    <property type="match status" value="1"/>
</dbReference>
<dbReference type="OrthoDB" id="244495at2759"/>
<protein>
    <submittedName>
        <fullName evidence="3">Cyclin-domain-containing protein</fullName>
    </submittedName>
</protein>
<feature type="region of interest" description="Disordered" evidence="1">
    <location>
        <begin position="622"/>
        <end position="646"/>
    </location>
</feature>
<dbReference type="EMBL" id="BPQB01000080">
    <property type="protein sequence ID" value="GJE98005.1"/>
    <property type="molecule type" value="Genomic_DNA"/>
</dbReference>
<feature type="compositionally biased region" description="Low complexity" evidence="1">
    <location>
        <begin position="340"/>
        <end position="355"/>
    </location>
</feature>
<feature type="region of interest" description="Disordered" evidence="1">
    <location>
        <begin position="316"/>
        <end position="355"/>
    </location>
</feature>